<dbReference type="InterPro" id="IPR002934">
    <property type="entry name" value="Polymerase_NTP_transf_dom"/>
</dbReference>
<dbReference type="Proteomes" id="UP000324143">
    <property type="component" value="Unassembled WGS sequence"/>
</dbReference>
<gene>
    <name evidence="2" type="ORF">FXF47_05870</name>
</gene>
<dbReference type="AlphaFoldDB" id="A0A5D0MF92"/>
<dbReference type="SUPFAM" id="SSF81301">
    <property type="entry name" value="Nucleotidyltransferase"/>
    <property type="match status" value="1"/>
</dbReference>
<name>A0A5D0MF92_9BACT</name>
<proteinExistence type="predicted"/>
<dbReference type="GO" id="GO:0016779">
    <property type="term" value="F:nucleotidyltransferase activity"/>
    <property type="evidence" value="ECO:0007669"/>
    <property type="project" value="InterPro"/>
</dbReference>
<feature type="domain" description="Polymerase nucleotidyl transferase" evidence="1">
    <location>
        <begin position="4"/>
        <end position="69"/>
    </location>
</feature>
<evidence type="ECO:0000313" key="2">
    <source>
        <dbReference type="EMBL" id="TYB31082.1"/>
    </source>
</evidence>
<accession>A0A5D0MF92</accession>
<dbReference type="Gene3D" id="3.30.460.10">
    <property type="entry name" value="Beta Polymerase, domain 2"/>
    <property type="match status" value="1"/>
</dbReference>
<evidence type="ECO:0000313" key="3">
    <source>
        <dbReference type="Proteomes" id="UP000324143"/>
    </source>
</evidence>
<evidence type="ECO:0000259" key="1">
    <source>
        <dbReference type="Pfam" id="PF01909"/>
    </source>
</evidence>
<comment type="caution">
    <text evidence="2">The sequence shown here is derived from an EMBL/GenBank/DDBJ whole genome shotgun (WGS) entry which is preliminary data.</text>
</comment>
<dbReference type="EMBL" id="VSIX01000056">
    <property type="protein sequence ID" value="TYB31082.1"/>
    <property type="molecule type" value="Genomic_DNA"/>
</dbReference>
<reference evidence="2" key="1">
    <citation type="submission" date="2019-08" db="EMBL/GenBank/DDBJ databases">
        <title>Genomic characterization of a novel candidate phylum (ARYD3) from a high temperature, high salinity tertiary oil reservoir in north central Oklahoma, USA.</title>
        <authorList>
            <person name="Youssef N.H."/>
            <person name="Yadav A."/>
            <person name="Elshahed M.S."/>
        </authorList>
    </citation>
    <scope>NUCLEOTIDE SEQUENCE [LARGE SCALE GENOMIC DNA]</scope>
    <source>
        <strain evidence="2">ARYD3</strain>
    </source>
</reference>
<keyword evidence="3" id="KW-1185">Reference proteome</keyword>
<dbReference type="Pfam" id="PF01909">
    <property type="entry name" value="NTP_transf_2"/>
    <property type="match status" value="1"/>
</dbReference>
<protein>
    <recommendedName>
        <fullName evidence="1">Polymerase nucleotidyl transferase domain-containing protein</fullName>
    </recommendedName>
</protein>
<sequence>MIDIDKLRESVLSIFQQNLHSTYLYGSAANKQNDKNADINILILLKKSNYSQIENSAKFFKKWKRKIKTTPLIFDVEYLKASLDIFPIEFNDIKYNHKLIVGKNIFEEIKIDNKNLRLQCEQEIKGNLIHLESVYMLNYKKYKKLKKAMLEGLSSYAAVFRNILRLIEQDVKNRETNIKTAANILDFNPDPFLKLYGEKKGEIKLKKKGTYELYKSFFKEATKLANSIDKIKVE</sequence>
<organism evidence="2 3">
    <name type="scientific">Candidatus Mcinerneyibacterium aminivorans</name>
    <dbReference type="NCBI Taxonomy" id="2703815"/>
    <lineage>
        <taxon>Bacteria</taxon>
        <taxon>Candidatus Macinerneyibacteriota</taxon>
        <taxon>Candidatus Mcinerneyibacteria</taxon>
        <taxon>Candidatus Mcinerneyibacteriales</taxon>
        <taxon>Candidatus Mcinerneyibacteriaceae</taxon>
        <taxon>Candidatus Mcinerneyibacterium</taxon>
    </lineage>
</organism>
<dbReference type="InterPro" id="IPR043519">
    <property type="entry name" value="NT_sf"/>
</dbReference>